<evidence type="ECO:0000256" key="1">
    <source>
        <dbReference type="ARBA" id="ARBA00022603"/>
    </source>
</evidence>
<keyword evidence="5" id="KW-1185">Reference proteome</keyword>
<gene>
    <name evidence="4" type="ORF">CS062_17440</name>
</gene>
<dbReference type="InterPro" id="IPR029063">
    <property type="entry name" value="SAM-dependent_MTases_sf"/>
</dbReference>
<dbReference type="GO" id="GO:0043565">
    <property type="term" value="F:sequence-specific DNA binding"/>
    <property type="evidence" value="ECO:0007669"/>
    <property type="project" value="TreeGrafter"/>
</dbReference>
<dbReference type="GO" id="GO:0009307">
    <property type="term" value="P:DNA restriction-modification system"/>
    <property type="evidence" value="ECO:0007669"/>
    <property type="project" value="InterPro"/>
</dbReference>
<proteinExistence type="predicted"/>
<evidence type="ECO:0000313" key="5">
    <source>
        <dbReference type="Proteomes" id="UP000231501"/>
    </source>
</evidence>
<dbReference type="PIRSF" id="PIRSF000398">
    <property type="entry name" value="M_m6A_EcoRV"/>
    <property type="match status" value="1"/>
</dbReference>
<protein>
    <submittedName>
        <fullName evidence="4">DNA methyltransferase</fullName>
    </submittedName>
</protein>
<dbReference type="InterPro" id="IPR012263">
    <property type="entry name" value="M_m6A_EcoRV"/>
</dbReference>
<keyword evidence="1 4" id="KW-0489">Methyltransferase</keyword>
<name>A0A2G9C8N6_9BURK</name>
<dbReference type="GO" id="GO:1904047">
    <property type="term" value="F:S-adenosyl-L-methionine binding"/>
    <property type="evidence" value="ECO:0007669"/>
    <property type="project" value="TreeGrafter"/>
</dbReference>
<organism evidence="4 5">
    <name type="scientific">Roseateles chitinivorans</name>
    <dbReference type="NCBI Taxonomy" id="2917965"/>
    <lineage>
        <taxon>Bacteria</taxon>
        <taxon>Pseudomonadati</taxon>
        <taxon>Pseudomonadota</taxon>
        <taxon>Betaproteobacteria</taxon>
        <taxon>Burkholderiales</taxon>
        <taxon>Sphaerotilaceae</taxon>
        <taxon>Roseateles</taxon>
    </lineage>
</organism>
<dbReference type="InterPro" id="IPR012327">
    <property type="entry name" value="MeTrfase_D12"/>
</dbReference>
<reference evidence="4 5" key="1">
    <citation type="submission" date="2017-11" db="EMBL/GenBank/DDBJ databases">
        <title>Draft genome sequence of Mitsuaria sp. HWN-4.</title>
        <authorList>
            <person name="Gundlapally S.R."/>
        </authorList>
    </citation>
    <scope>NUCLEOTIDE SEQUENCE [LARGE SCALE GENOMIC DNA]</scope>
    <source>
        <strain evidence="4 5">HWN-4</strain>
    </source>
</reference>
<sequence>MTEITRPALRYHGGKFRLAPWILGFFPPHKVYVEPFGGGASVLAQKEPAPTEVYNDLDSRIVRLFRVLRDPAQAAELARRLELTPFSREEYEGWCYEEPVDEIDAAHQVVARGFMGQSSKGIWQRSGLDTRINPDGYCSRINALRASPEAVRTMAKRLAAVLIEHDDAHAVMRRHDREDALFYLDPPYLTAQGRGTHIYTHDFTIADHRRLAETAHALKAMVVISGYPSDLYDQELFAGWERHERKALADGARERTEVVWLNPACSRALYIARGDLFAEQAA</sequence>
<dbReference type="GO" id="GO:0032259">
    <property type="term" value="P:methylation"/>
    <property type="evidence" value="ECO:0007669"/>
    <property type="project" value="UniProtKB-KW"/>
</dbReference>
<dbReference type="Proteomes" id="UP000231501">
    <property type="component" value="Unassembled WGS sequence"/>
</dbReference>
<dbReference type="GO" id="GO:0006298">
    <property type="term" value="P:mismatch repair"/>
    <property type="evidence" value="ECO:0007669"/>
    <property type="project" value="TreeGrafter"/>
</dbReference>
<dbReference type="PANTHER" id="PTHR30481:SF4">
    <property type="entry name" value="SITE-SPECIFIC DNA-METHYLTRANSFERASE (ADENINE-SPECIFIC)"/>
    <property type="match status" value="1"/>
</dbReference>
<dbReference type="Gene3D" id="3.40.50.150">
    <property type="entry name" value="Vaccinia Virus protein VP39"/>
    <property type="match status" value="2"/>
</dbReference>
<dbReference type="RefSeq" id="WP_099862873.1">
    <property type="nucleotide sequence ID" value="NZ_PEOG01000050.1"/>
</dbReference>
<dbReference type="GO" id="GO:0009007">
    <property type="term" value="F:site-specific DNA-methyltransferase (adenine-specific) activity"/>
    <property type="evidence" value="ECO:0007669"/>
    <property type="project" value="UniProtKB-EC"/>
</dbReference>
<evidence type="ECO:0000256" key="3">
    <source>
        <dbReference type="ARBA" id="ARBA00022691"/>
    </source>
</evidence>
<dbReference type="SUPFAM" id="SSF53335">
    <property type="entry name" value="S-adenosyl-L-methionine-dependent methyltransferases"/>
    <property type="match status" value="1"/>
</dbReference>
<accession>A0A2G9C8N6</accession>
<evidence type="ECO:0000313" key="4">
    <source>
        <dbReference type="EMBL" id="PIM51909.1"/>
    </source>
</evidence>
<dbReference type="Pfam" id="PF02086">
    <property type="entry name" value="MethyltransfD12"/>
    <property type="match status" value="1"/>
</dbReference>
<keyword evidence="2 4" id="KW-0808">Transferase</keyword>
<dbReference type="AlphaFoldDB" id="A0A2G9C8N6"/>
<dbReference type="OrthoDB" id="9805629at2"/>
<keyword evidence="3" id="KW-0949">S-adenosyl-L-methionine</keyword>
<dbReference type="PRINTS" id="PR00505">
    <property type="entry name" value="D12N6MTFRASE"/>
</dbReference>
<comment type="caution">
    <text evidence="4">The sequence shown here is derived from an EMBL/GenBank/DDBJ whole genome shotgun (WGS) entry which is preliminary data.</text>
</comment>
<dbReference type="EMBL" id="PEOG01000050">
    <property type="protein sequence ID" value="PIM51909.1"/>
    <property type="molecule type" value="Genomic_DNA"/>
</dbReference>
<dbReference type="PANTHER" id="PTHR30481">
    <property type="entry name" value="DNA ADENINE METHYLASE"/>
    <property type="match status" value="1"/>
</dbReference>
<evidence type="ECO:0000256" key="2">
    <source>
        <dbReference type="ARBA" id="ARBA00022679"/>
    </source>
</evidence>